<dbReference type="InterPro" id="IPR002550">
    <property type="entry name" value="CNNM"/>
</dbReference>
<organism evidence="4 5">
    <name type="scientific">Lichtheimia corymbifera JMRC:FSU:9682</name>
    <dbReference type="NCBI Taxonomy" id="1263082"/>
    <lineage>
        <taxon>Eukaryota</taxon>
        <taxon>Fungi</taxon>
        <taxon>Fungi incertae sedis</taxon>
        <taxon>Mucoromycota</taxon>
        <taxon>Mucoromycotina</taxon>
        <taxon>Mucoromycetes</taxon>
        <taxon>Mucorales</taxon>
        <taxon>Lichtheimiaceae</taxon>
        <taxon>Lichtheimia</taxon>
    </lineage>
</organism>
<dbReference type="VEuPathDB" id="FungiDB:LCOR_02123.1"/>
<feature type="domain" description="CNNM transmembrane" evidence="3">
    <location>
        <begin position="1"/>
        <end position="87"/>
    </location>
</feature>
<keyword evidence="2" id="KW-0472">Membrane</keyword>
<dbReference type="PROSITE" id="PS51846">
    <property type="entry name" value="CNNM"/>
    <property type="match status" value="1"/>
</dbReference>
<dbReference type="PANTHER" id="PTHR12064:SF97">
    <property type="entry name" value="METAL TRANSPORTER CNNM-5"/>
    <property type="match status" value="1"/>
</dbReference>
<keyword evidence="5" id="KW-1185">Reference proteome</keyword>
<dbReference type="Proteomes" id="UP000027586">
    <property type="component" value="Unassembled WGS sequence"/>
</dbReference>
<accession>A0A068RN54</accession>
<dbReference type="OrthoDB" id="5353557at2759"/>
<evidence type="ECO:0000259" key="3">
    <source>
        <dbReference type="PROSITE" id="PS51846"/>
    </source>
</evidence>
<keyword evidence="2" id="KW-0812">Transmembrane</keyword>
<gene>
    <name evidence="4" type="ORF">LCOR_02123.1</name>
</gene>
<evidence type="ECO:0000313" key="4">
    <source>
        <dbReference type="EMBL" id="CDH50411.1"/>
    </source>
</evidence>
<keyword evidence="2" id="KW-1133">Transmembrane helix</keyword>
<dbReference type="GO" id="GO:0010960">
    <property type="term" value="P:magnesium ion homeostasis"/>
    <property type="evidence" value="ECO:0007669"/>
    <property type="project" value="InterPro"/>
</dbReference>
<reference evidence="4" key="1">
    <citation type="submission" date="2013-08" db="EMBL/GenBank/DDBJ databases">
        <title>Gene expansion shapes genome architecture in the human pathogen Lichtheimia corymbifera: an evolutionary genomics analysis in the ancient terrestrial Mucorales (Mucoromycotina).</title>
        <authorList>
            <person name="Schwartze V.U."/>
            <person name="Winter S."/>
            <person name="Shelest E."/>
            <person name="Marcet-Houben M."/>
            <person name="Horn F."/>
            <person name="Wehner S."/>
            <person name="Hoffmann K."/>
            <person name="Riege K."/>
            <person name="Sammeth M."/>
            <person name="Nowrousian M."/>
            <person name="Valiante V."/>
            <person name="Linde J."/>
            <person name="Jacobsen I.D."/>
            <person name="Marz M."/>
            <person name="Brakhage A.A."/>
            <person name="Gabaldon T."/>
            <person name="Bocker S."/>
            <person name="Voigt K."/>
        </authorList>
    </citation>
    <scope>NUCLEOTIDE SEQUENCE [LARGE SCALE GENOMIC DNA]</scope>
    <source>
        <strain evidence="4">FSU 9682</strain>
    </source>
</reference>
<dbReference type="STRING" id="1263082.A0A068RN54"/>
<dbReference type="GO" id="GO:0005737">
    <property type="term" value="C:cytoplasm"/>
    <property type="evidence" value="ECO:0007669"/>
    <property type="project" value="TreeGrafter"/>
</dbReference>
<evidence type="ECO:0000313" key="5">
    <source>
        <dbReference type="Proteomes" id="UP000027586"/>
    </source>
</evidence>
<dbReference type="PANTHER" id="PTHR12064">
    <property type="entry name" value="METAL TRANSPORTER CNNM"/>
    <property type="match status" value="1"/>
</dbReference>
<dbReference type="GO" id="GO:0030026">
    <property type="term" value="P:intracellular manganese ion homeostasis"/>
    <property type="evidence" value="ECO:0007669"/>
    <property type="project" value="TreeGrafter"/>
</dbReference>
<protein>
    <recommendedName>
        <fullName evidence="3">CNNM transmembrane domain-containing protein</fullName>
    </recommendedName>
</protein>
<evidence type="ECO:0000256" key="2">
    <source>
        <dbReference type="PROSITE-ProRule" id="PRU01193"/>
    </source>
</evidence>
<dbReference type="GO" id="GO:0016020">
    <property type="term" value="C:membrane"/>
    <property type="evidence" value="ECO:0007669"/>
    <property type="project" value="UniProtKB-UniRule"/>
</dbReference>
<proteinExistence type="predicted"/>
<dbReference type="AlphaFoldDB" id="A0A068RN54"/>
<evidence type="ECO:0000256" key="1">
    <source>
        <dbReference type="ARBA" id="ARBA00022737"/>
    </source>
</evidence>
<dbReference type="EMBL" id="CBTN010000006">
    <property type="protein sequence ID" value="CDH50411.1"/>
    <property type="molecule type" value="Genomic_DNA"/>
</dbReference>
<keyword evidence="1" id="KW-0677">Repeat</keyword>
<dbReference type="InterPro" id="IPR045095">
    <property type="entry name" value="ACDP"/>
</dbReference>
<comment type="caution">
    <text evidence="4">The sequence shown here is derived from an EMBL/GenBank/DDBJ whole genome shotgun (WGS) entry which is preliminary data.</text>
</comment>
<name>A0A068RN54_9FUNG</name>
<sequence>MSQDVTNLAILSAAGTPKQRKYAARIMPIRKNGHLLLTALLLTNTVLNETLPVLIDGLFGQGKSSLLLSPSITSCSFYPNTAGYYDV</sequence>